<accession>A0ABR7AV98</accession>
<dbReference type="Proteomes" id="UP000651852">
    <property type="component" value="Unassembled WGS sequence"/>
</dbReference>
<comment type="caution">
    <text evidence="1">The sequence shown here is derived from an EMBL/GenBank/DDBJ whole genome shotgun (WGS) entry which is preliminary data.</text>
</comment>
<dbReference type="RefSeq" id="WP_187520110.1">
    <property type="nucleotide sequence ID" value="NZ_JACONW010000002.1"/>
</dbReference>
<proteinExistence type="predicted"/>
<evidence type="ECO:0000313" key="2">
    <source>
        <dbReference type="Proteomes" id="UP000651852"/>
    </source>
</evidence>
<evidence type="ECO:0000313" key="1">
    <source>
        <dbReference type="EMBL" id="MBC3948310.1"/>
    </source>
</evidence>
<gene>
    <name evidence="1" type="ORF">H8S59_00795</name>
</gene>
<name>A0ABR7AV98_9PSED</name>
<organism evidence="1 2">
    <name type="scientific">Pseudomonas folii</name>
    <dbReference type="NCBI Taxonomy" id="2762593"/>
    <lineage>
        <taxon>Bacteria</taxon>
        <taxon>Pseudomonadati</taxon>
        <taxon>Pseudomonadota</taxon>
        <taxon>Gammaproteobacteria</taxon>
        <taxon>Pseudomonadales</taxon>
        <taxon>Pseudomonadaceae</taxon>
        <taxon>Pseudomonas</taxon>
    </lineage>
</organism>
<protein>
    <submittedName>
        <fullName evidence="1">Uncharacterized protein</fullName>
    </submittedName>
</protein>
<reference evidence="1 2" key="1">
    <citation type="submission" date="2020-08" db="EMBL/GenBank/DDBJ databases">
        <title>Putative novel bacterial strains isolated from necrotic wheat leaf tissues caused by Xanthomonas translucens.</title>
        <authorList>
            <person name="Tambong J.T."/>
        </authorList>
    </citation>
    <scope>NUCLEOTIDE SEQUENCE [LARGE SCALE GENOMIC DNA]</scope>
    <source>
        <strain evidence="1 2">DOAB 1069</strain>
    </source>
</reference>
<dbReference type="EMBL" id="JACONW010000002">
    <property type="protein sequence ID" value="MBC3948310.1"/>
    <property type="molecule type" value="Genomic_DNA"/>
</dbReference>
<sequence>MGGPMTPHEFIEKNVHDELRKLKFAEGICFSVSRESVDYYRQRSMFKKNVIGDVLAWSKKRAKDMSR</sequence>
<keyword evidence="2" id="KW-1185">Reference proteome</keyword>